<feature type="transmembrane region" description="Helical" evidence="5">
    <location>
        <begin position="48"/>
        <end position="69"/>
    </location>
</feature>
<feature type="transmembrane region" description="Helical" evidence="5">
    <location>
        <begin position="136"/>
        <end position="165"/>
    </location>
</feature>
<dbReference type="AlphaFoldDB" id="A0ABD5VCF9"/>
<evidence type="ECO:0000256" key="5">
    <source>
        <dbReference type="SAM" id="Phobius"/>
    </source>
</evidence>
<keyword evidence="6" id="KW-0489">Methyltransferase</keyword>
<dbReference type="PANTHER" id="PTHR43847">
    <property type="entry name" value="BLL3993 PROTEIN"/>
    <property type="match status" value="1"/>
</dbReference>
<protein>
    <submittedName>
        <fullName evidence="6">Methyltransferase family protein</fullName>
        <ecNumber evidence="6">2.1.1.100</ecNumber>
        <ecNumber evidence="6">2.1.1.334</ecNumber>
    </submittedName>
</protein>
<evidence type="ECO:0000313" key="7">
    <source>
        <dbReference type="Proteomes" id="UP001596312"/>
    </source>
</evidence>
<accession>A0ABD5VCF9</accession>
<gene>
    <name evidence="6" type="ORF">ACFQGH_16955</name>
</gene>
<proteinExistence type="predicted"/>
<keyword evidence="3 5" id="KW-1133">Transmembrane helix</keyword>
<evidence type="ECO:0000256" key="1">
    <source>
        <dbReference type="ARBA" id="ARBA00004141"/>
    </source>
</evidence>
<dbReference type="GO" id="GO:0016020">
    <property type="term" value="C:membrane"/>
    <property type="evidence" value="ECO:0007669"/>
    <property type="project" value="UniProtKB-SubCell"/>
</dbReference>
<reference evidence="6 7" key="1">
    <citation type="journal article" date="2019" name="Int. J. Syst. Evol. Microbiol.">
        <title>The Global Catalogue of Microorganisms (GCM) 10K type strain sequencing project: providing services to taxonomists for standard genome sequencing and annotation.</title>
        <authorList>
            <consortium name="The Broad Institute Genomics Platform"/>
            <consortium name="The Broad Institute Genome Sequencing Center for Infectious Disease"/>
            <person name="Wu L."/>
            <person name="Ma J."/>
        </authorList>
    </citation>
    <scope>NUCLEOTIDE SEQUENCE [LARGE SCALE GENOMIC DNA]</scope>
    <source>
        <strain evidence="6 7">CGMCC 1.3240</strain>
    </source>
</reference>
<dbReference type="Proteomes" id="UP001596312">
    <property type="component" value="Unassembled WGS sequence"/>
</dbReference>
<name>A0ABD5VCF9_9EURY</name>
<keyword evidence="2 5" id="KW-0812">Transmembrane</keyword>
<dbReference type="EMBL" id="JBHSXQ010000006">
    <property type="protein sequence ID" value="MFC6906885.1"/>
    <property type="molecule type" value="Genomic_DNA"/>
</dbReference>
<dbReference type="EC" id="2.1.1.100" evidence="6"/>
<feature type="transmembrane region" description="Helical" evidence="5">
    <location>
        <begin position="75"/>
        <end position="94"/>
    </location>
</feature>
<dbReference type="InterPro" id="IPR052527">
    <property type="entry name" value="Metal_cation-efflux_comp"/>
</dbReference>
<comment type="subcellular location">
    <subcellularLocation>
        <location evidence="1">Membrane</location>
        <topology evidence="1">Multi-pass membrane protein</topology>
    </subcellularLocation>
</comment>
<sequence length="198" mass="22278">MVSSLLTQPLYIAIFYVVLLIAFWSDLRRTLTRSTPDEADRHDHNSRRLIAVTGGGGILAGSGCAYALPMLAIEWRPLIVFSVGALLILAGGGLRQYAIRTLDQYFTTRVMIHSDQPVIEAGPYRWVRHPAYTGGLLLHLGIGVILANWASIGVIVLGIGTAYWYRIHVEEQTLRRELGAEYIHYTERTPYRLVPFIW</sequence>
<dbReference type="EC" id="2.1.1.334" evidence="6"/>
<dbReference type="PANTHER" id="PTHR43847:SF1">
    <property type="entry name" value="BLL3993 PROTEIN"/>
    <property type="match status" value="1"/>
</dbReference>
<keyword evidence="7" id="KW-1185">Reference proteome</keyword>
<dbReference type="InterPro" id="IPR007269">
    <property type="entry name" value="ICMT_MeTrfase"/>
</dbReference>
<evidence type="ECO:0000256" key="4">
    <source>
        <dbReference type="ARBA" id="ARBA00023136"/>
    </source>
</evidence>
<evidence type="ECO:0000313" key="6">
    <source>
        <dbReference type="EMBL" id="MFC6906885.1"/>
    </source>
</evidence>
<evidence type="ECO:0000256" key="2">
    <source>
        <dbReference type="ARBA" id="ARBA00022692"/>
    </source>
</evidence>
<organism evidence="6 7">
    <name type="scientific">Halalkalicoccus tibetensis</name>
    <dbReference type="NCBI Taxonomy" id="175632"/>
    <lineage>
        <taxon>Archaea</taxon>
        <taxon>Methanobacteriati</taxon>
        <taxon>Methanobacteriota</taxon>
        <taxon>Stenosarchaea group</taxon>
        <taxon>Halobacteria</taxon>
        <taxon>Halobacteriales</taxon>
        <taxon>Halococcaceae</taxon>
        <taxon>Halalkalicoccus</taxon>
    </lineage>
</organism>
<evidence type="ECO:0000256" key="3">
    <source>
        <dbReference type="ARBA" id="ARBA00022989"/>
    </source>
</evidence>
<dbReference type="GO" id="GO:0032259">
    <property type="term" value="P:methylation"/>
    <property type="evidence" value="ECO:0007669"/>
    <property type="project" value="UniProtKB-KW"/>
</dbReference>
<keyword evidence="4 5" id="KW-0472">Membrane</keyword>
<dbReference type="Gene3D" id="1.20.120.1630">
    <property type="match status" value="1"/>
</dbReference>
<dbReference type="Pfam" id="PF04140">
    <property type="entry name" value="ICMT"/>
    <property type="match status" value="1"/>
</dbReference>
<dbReference type="GO" id="GO:0004671">
    <property type="term" value="F:protein C-terminal S-isoprenylcysteine carboxyl O-methyltransferase activity"/>
    <property type="evidence" value="ECO:0007669"/>
    <property type="project" value="UniProtKB-EC"/>
</dbReference>
<comment type="caution">
    <text evidence="6">The sequence shown here is derived from an EMBL/GenBank/DDBJ whole genome shotgun (WGS) entry which is preliminary data.</text>
</comment>
<feature type="transmembrane region" description="Helical" evidence="5">
    <location>
        <begin position="6"/>
        <end position="27"/>
    </location>
</feature>
<keyword evidence="6" id="KW-0808">Transferase</keyword>
<dbReference type="RefSeq" id="WP_340605468.1">
    <property type="nucleotide sequence ID" value="NZ_JBBMXV010000006.1"/>
</dbReference>